<evidence type="ECO:0000259" key="1">
    <source>
        <dbReference type="Pfam" id="PF00391"/>
    </source>
</evidence>
<dbReference type="EMBL" id="QPIW01000042">
    <property type="protein sequence ID" value="RDB02466.1"/>
    <property type="molecule type" value="Genomic_DNA"/>
</dbReference>
<name>A0A369I721_9BACT</name>
<dbReference type="InterPro" id="IPR036637">
    <property type="entry name" value="Phosphohistidine_dom_sf"/>
</dbReference>
<keyword evidence="3" id="KW-1185">Reference proteome</keyword>
<evidence type="ECO:0000313" key="2">
    <source>
        <dbReference type="EMBL" id="RDB02466.1"/>
    </source>
</evidence>
<dbReference type="InterPro" id="IPR008279">
    <property type="entry name" value="PEP-util_enz_mobile_dom"/>
</dbReference>
<accession>A0A369I721</accession>
<dbReference type="InterPro" id="IPR051549">
    <property type="entry name" value="PEP_Utilizing_Enz"/>
</dbReference>
<dbReference type="Gene3D" id="3.50.30.10">
    <property type="entry name" value="Phosphohistidine domain"/>
    <property type="match status" value="1"/>
</dbReference>
<dbReference type="PANTHER" id="PTHR43615:SF1">
    <property type="entry name" value="PPDK_N DOMAIN-CONTAINING PROTEIN"/>
    <property type="match status" value="1"/>
</dbReference>
<feature type="domain" description="PEP-utilising enzyme mobile" evidence="1">
    <location>
        <begin position="526"/>
        <end position="596"/>
    </location>
</feature>
<proteinExistence type="predicted"/>
<comment type="caution">
    <text evidence="2">The sequence shown here is derived from an EMBL/GenBank/DDBJ whole genome shotgun (WGS) entry which is preliminary data.</text>
</comment>
<dbReference type="NCBIfam" id="NF006150">
    <property type="entry name" value="PRK08296.1-2"/>
    <property type="match status" value="1"/>
</dbReference>
<dbReference type="RefSeq" id="WP_114464415.1">
    <property type="nucleotide sequence ID" value="NZ_QPIW01000042.1"/>
</dbReference>
<sequence>MPSQKFISPYDHKAPEGAEGWKELYPYYMVFQDNLKQNEEAKFFFCDSQHWPNVFKPFDAITVEFAVKCLSQYNTRQWLIPPANGIDFKIHNGYCYMSPVGVAPELIGDRVPQFLERAGYYFMNWNDLLQNWHKKVKGVIDEMEAVKFETLPEVIDMEWVKGGVGLDPTYYLIQNYDKMIDLCYKTWMYHFEFLNLGYAAYLDFFGFCKETFPGIPDLSIAKMVQGVEVDLFRPDEELRKLAKLALELGVDEVVANQELTAALEVLKATENGQKWLDAWELAKYPWFNFTTGNGFYSTDKYWIEHLEIPFGYIQDYLKRLQKGEIIDRPTEAIAAERDRITEEYRDSIADEEGQAAFDAKIGLARVVFPYVENHNFYIEHWAMCVFWRKMRELSAVFVQAGFFSDINDMFYFRREEIHQLLFDYGRGWAMGVPSIGPDYIPTEVARRKKIIDALSTAAPKPAFNEPPALVTEPFTIMLWGITSESVQGWLQSGETTNHLKGMAASAGKVEGIARVINSPDELGLLEQDEILVTRVTAPSWAPVFGKIKATVTDIGGMMSHAAIVCREYALPAVTGTGSATTTIKTGDRIMVNGSTGEVIILEAA</sequence>
<organism evidence="2 3">
    <name type="scientific">Runella aurantiaca</name>
    <dbReference type="NCBI Taxonomy" id="2282308"/>
    <lineage>
        <taxon>Bacteria</taxon>
        <taxon>Pseudomonadati</taxon>
        <taxon>Bacteroidota</taxon>
        <taxon>Cytophagia</taxon>
        <taxon>Cytophagales</taxon>
        <taxon>Spirosomataceae</taxon>
        <taxon>Runella</taxon>
    </lineage>
</organism>
<dbReference type="SUPFAM" id="SSF52009">
    <property type="entry name" value="Phosphohistidine domain"/>
    <property type="match status" value="1"/>
</dbReference>
<dbReference type="NCBIfam" id="NF006153">
    <property type="entry name" value="PRK08296.1-5"/>
    <property type="match status" value="1"/>
</dbReference>
<dbReference type="Proteomes" id="UP000253141">
    <property type="component" value="Unassembled WGS sequence"/>
</dbReference>
<dbReference type="AlphaFoldDB" id="A0A369I721"/>
<gene>
    <name evidence="2" type="ORF">DVG78_28500</name>
</gene>
<dbReference type="OrthoDB" id="9765468at2"/>
<dbReference type="GO" id="GO:0016772">
    <property type="term" value="F:transferase activity, transferring phosphorus-containing groups"/>
    <property type="evidence" value="ECO:0007669"/>
    <property type="project" value="InterPro"/>
</dbReference>
<dbReference type="Pfam" id="PF00391">
    <property type="entry name" value="PEP-utilizers"/>
    <property type="match status" value="1"/>
</dbReference>
<dbReference type="PANTHER" id="PTHR43615">
    <property type="entry name" value="PHOSPHOENOLPYRUVATE SYNTHASE-RELATED"/>
    <property type="match status" value="1"/>
</dbReference>
<protein>
    <recommendedName>
        <fullName evidence="1">PEP-utilising enzyme mobile domain-containing protein</fullName>
    </recommendedName>
</protein>
<reference evidence="2 3" key="1">
    <citation type="submission" date="2018-07" db="EMBL/GenBank/DDBJ databases">
        <title>Genome analysis of Runella aurantiaca.</title>
        <authorList>
            <person name="Yang X."/>
        </authorList>
    </citation>
    <scope>NUCLEOTIDE SEQUENCE [LARGE SCALE GENOMIC DNA]</scope>
    <source>
        <strain evidence="2 3">YX9</strain>
    </source>
</reference>
<evidence type="ECO:0000313" key="3">
    <source>
        <dbReference type="Proteomes" id="UP000253141"/>
    </source>
</evidence>